<sequence length="1016" mass="113153">MKTKLEVKMRKLSFILLFAVVSSIYSQSLENLKGGVNTFGFQPNMGQVGDFDGKRVDDVLFFTRHSGIDLYVRGSGVSYVIRDVKSTFLDRVLHERGRALSKVPSFEREIKQDTMIWARVDLEIVDGKISEGRIEYSEPMSGYTNYYLAHCPEGVLFVPSYRVVRIREVYPGIDWVWRIGEDGVLHHEFEVRENGNVSRIKLEVKWADIKLSDDGKRLRLSTPVGEIEDGEIVGYDDRGKVKLSYVVDEGKFVSFKVEGGYKGRLTIDPPLARLWATYYGGIGDDVGTSITSDGSGNIFLTGYTESADFPTHNPGGGAYYQGSNAGGGDIFILKFSSSLPLISLSNNLVDFSYVYLGDERREYVIVKNAGGDTLRIRDIVIGDSSFAYLGSLPLSLGSGDSVSLEFKFKPVSSGFRVDTAFIYSNSEVDSVNKVVLRGGGVKPPYLSSSVDSINFRSVFIGDSVVKFLKLYNLGDFDTIRVISLEVSEPFRVISYLSVIKPGDSSSVVLSFKPTSMGVYDGLLRVVSTAWNDTLEVRLYGKGVPVVLNVDKRVQSGIVKFVCRFNASDSVRLNSFFYSIDGGSSWKLSSRVSSFAVVGVGVDTIYWDSRKDLVNFESADVKVRVDFIFGSFDFSIRIDSVGVDNLSPRFGGVKSHKNLLFGKVVLYWDRAVDISKVVYKVFIADSLISEVVTDSVFVSGLRTSTVYNFNVKVYDLVGNESSSPYSLKVNALCDYNGDNRVDAFDLGSYVKAWSELDYSGSDIYPYDGSLPQVVVRGDGKLDVYDVFTFTKIWDYSHIQGLPKVLSFSFEGVDVSVLVSGEEFVFKPDFRGKFLSYGVEVYHRGLVDSFEVLREGIGLVYRDSLGGVIYFDYSKFGGIEEGGLGLFRVKFGGVKFGDSVVIRFRGYDEDSLVSGREAFSRVYVIRFEDIPRDFALHQNYPNPFNPSTVIRFDLPRDVEVRLCVYDVLGRLVGVLVDGRVRAGRHSVEFRGDGLSSGVYFYRLEAGDFVSVKKMVLVK</sequence>
<dbReference type="Proteomes" id="UP000182011">
    <property type="component" value="Unassembled WGS sequence"/>
</dbReference>
<reference evidence="8 9" key="1">
    <citation type="submission" date="2015-11" db="EMBL/GenBank/DDBJ databases">
        <authorList>
            <person name="Zhang Y."/>
            <person name="Guo Z."/>
        </authorList>
    </citation>
    <scope>NUCLEOTIDE SEQUENCE [LARGE SCALE GENOMIC DNA]</scope>
    <source>
        <strain evidence="8">JGI-4</strain>
    </source>
</reference>
<keyword evidence="4" id="KW-0969">Cilium</keyword>
<feature type="domain" description="DUF7948" evidence="7">
    <location>
        <begin position="41"/>
        <end position="269"/>
    </location>
</feature>
<evidence type="ECO:0000313" key="9">
    <source>
        <dbReference type="Proteomes" id="UP000182011"/>
    </source>
</evidence>
<protein>
    <submittedName>
        <fullName evidence="8">Por secretion system C-terminal sorting domain-containing protein</fullName>
    </submittedName>
</protein>
<keyword evidence="3" id="KW-0963">Cytoplasm</keyword>
<feature type="domain" description="HYDIN/VesB/CFA65-like Ig-like" evidence="6">
    <location>
        <begin position="445"/>
        <end position="540"/>
    </location>
</feature>
<dbReference type="EMBL" id="FAOP01000001">
    <property type="protein sequence ID" value="CUU00884.1"/>
    <property type="molecule type" value="Genomic_DNA"/>
</dbReference>
<evidence type="ECO:0000256" key="2">
    <source>
        <dbReference type="ARBA" id="ARBA00004496"/>
    </source>
</evidence>
<evidence type="ECO:0000313" key="8">
    <source>
        <dbReference type="EMBL" id="CUU00884.1"/>
    </source>
</evidence>
<dbReference type="Gene3D" id="2.60.40.4070">
    <property type="match status" value="1"/>
</dbReference>
<dbReference type="Pfam" id="PF22544">
    <property type="entry name" value="HYDIN_VesB_CFA65-like_Ig"/>
    <property type="match status" value="1"/>
</dbReference>
<dbReference type="Pfam" id="PF06739">
    <property type="entry name" value="SBBP"/>
    <property type="match status" value="1"/>
</dbReference>
<dbReference type="STRING" id="1633631.GCA_001442925_00125"/>
<dbReference type="GO" id="GO:0005737">
    <property type="term" value="C:cytoplasm"/>
    <property type="evidence" value="ECO:0007669"/>
    <property type="project" value="UniProtKB-SubCell"/>
</dbReference>
<dbReference type="Pfam" id="PF25778">
    <property type="entry name" value="DUF7948"/>
    <property type="match status" value="1"/>
</dbReference>
<dbReference type="NCBIfam" id="TIGR04183">
    <property type="entry name" value="Por_Secre_tail"/>
    <property type="match status" value="1"/>
</dbReference>
<evidence type="ECO:0000256" key="4">
    <source>
        <dbReference type="ARBA" id="ARBA00023069"/>
    </source>
</evidence>
<keyword evidence="5" id="KW-0966">Cell projection</keyword>
<dbReference type="InterPro" id="IPR057708">
    <property type="entry name" value="DUF7948"/>
</dbReference>
<evidence type="ECO:0000256" key="1">
    <source>
        <dbReference type="ARBA" id="ARBA00004138"/>
    </source>
</evidence>
<dbReference type="Gene3D" id="2.60.40.10">
    <property type="entry name" value="Immunoglobulins"/>
    <property type="match status" value="3"/>
</dbReference>
<accession>A0A0S4MPP7</accession>
<dbReference type="AlphaFoldDB" id="A0A0S4MPP7"/>
<evidence type="ECO:0000259" key="6">
    <source>
        <dbReference type="Pfam" id="PF22544"/>
    </source>
</evidence>
<dbReference type="InterPro" id="IPR053879">
    <property type="entry name" value="HYDIN_VesB_CFA65-like_Ig"/>
</dbReference>
<proteinExistence type="predicted"/>
<dbReference type="InterPro" id="IPR010620">
    <property type="entry name" value="SBBP_repeat"/>
</dbReference>
<gene>
    <name evidence="8" type="ORF">JGI4_00125</name>
</gene>
<organism evidence="8 9">
    <name type="scientific">Candidatus Kryptonium thompsonii</name>
    <dbReference type="NCBI Taxonomy" id="1633631"/>
    <lineage>
        <taxon>Bacteria</taxon>
        <taxon>Pseudomonadati</taxon>
        <taxon>Candidatus Kryptoniota</taxon>
        <taxon>Candidatus Kryptonium</taxon>
    </lineage>
</organism>
<evidence type="ECO:0000256" key="5">
    <source>
        <dbReference type="ARBA" id="ARBA00023273"/>
    </source>
</evidence>
<dbReference type="InterPro" id="IPR013783">
    <property type="entry name" value="Ig-like_fold"/>
</dbReference>
<name>A0A0S4MPP7_9BACT</name>
<dbReference type="NCBIfam" id="NF012200">
    <property type="entry name" value="choice_anch_D"/>
    <property type="match status" value="1"/>
</dbReference>
<dbReference type="InterPro" id="IPR026444">
    <property type="entry name" value="Secre_tail"/>
</dbReference>
<evidence type="ECO:0000259" key="7">
    <source>
        <dbReference type="Pfam" id="PF25778"/>
    </source>
</evidence>
<comment type="subcellular location">
    <subcellularLocation>
        <location evidence="1">Cell projection</location>
        <location evidence="1">Cilium</location>
    </subcellularLocation>
    <subcellularLocation>
        <location evidence="2">Cytoplasm</location>
    </subcellularLocation>
</comment>
<evidence type="ECO:0000256" key="3">
    <source>
        <dbReference type="ARBA" id="ARBA00022490"/>
    </source>
</evidence>